<sequence>MSECWDDSLVGVTGRFIGLYQPGRWGSALDKATLHCHPDYLYRGSIQSLSFQTTAGDHDEEDSCPASSRAYEAGKTTHPNCNAATAASITIDSQSGWPAAFNPFPQTIKNDQPIALALAAQRLVRWRLILIMTKDSLYPKVQSALQQVTARKGSLIEVIPA</sequence>
<dbReference type="Proteomes" id="UP000325313">
    <property type="component" value="Unassembled WGS sequence"/>
</dbReference>
<dbReference type="AlphaFoldDB" id="A0A5B0NJ74"/>
<accession>A0A5B0NJ74</accession>
<comment type="caution">
    <text evidence="1">The sequence shown here is derived from an EMBL/GenBank/DDBJ whole genome shotgun (WGS) entry which is preliminary data.</text>
</comment>
<evidence type="ECO:0000313" key="2">
    <source>
        <dbReference type="Proteomes" id="UP000325313"/>
    </source>
</evidence>
<organism evidence="1 2">
    <name type="scientific">Puccinia graminis f. sp. tritici</name>
    <dbReference type="NCBI Taxonomy" id="56615"/>
    <lineage>
        <taxon>Eukaryota</taxon>
        <taxon>Fungi</taxon>
        <taxon>Dikarya</taxon>
        <taxon>Basidiomycota</taxon>
        <taxon>Pucciniomycotina</taxon>
        <taxon>Pucciniomycetes</taxon>
        <taxon>Pucciniales</taxon>
        <taxon>Pucciniaceae</taxon>
        <taxon>Puccinia</taxon>
    </lineage>
</organism>
<name>A0A5B0NJ74_PUCGR</name>
<evidence type="ECO:0000313" key="1">
    <source>
        <dbReference type="EMBL" id="KAA1088210.1"/>
    </source>
</evidence>
<protein>
    <submittedName>
        <fullName evidence="1">Uncharacterized protein</fullName>
    </submittedName>
</protein>
<proteinExistence type="predicted"/>
<gene>
    <name evidence="1" type="ORF">PGTUg99_026167</name>
</gene>
<dbReference type="EMBL" id="VDEP01000407">
    <property type="protein sequence ID" value="KAA1088210.1"/>
    <property type="molecule type" value="Genomic_DNA"/>
</dbReference>
<reference evidence="1 2" key="1">
    <citation type="submission" date="2019-05" db="EMBL/GenBank/DDBJ databases">
        <title>Emergence of the Ug99 lineage of the wheat stem rust pathogen through somatic hybridization.</title>
        <authorList>
            <person name="Li F."/>
            <person name="Upadhyaya N.M."/>
            <person name="Sperschneider J."/>
            <person name="Matny O."/>
            <person name="Nguyen-Phuc H."/>
            <person name="Mago R."/>
            <person name="Raley C."/>
            <person name="Miller M.E."/>
            <person name="Silverstein K.A.T."/>
            <person name="Henningsen E."/>
            <person name="Hirsch C.D."/>
            <person name="Visser B."/>
            <person name="Pretorius Z.A."/>
            <person name="Steffenson B.J."/>
            <person name="Schwessinger B."/>
            <person name="Dodds P.N."/>
            <person name="Figueroa M."/>
        </authorList>
    </citation>
    <scope>NUCLEOTIDE SEQUENCE [LARGE SCALE GENOMIC DNA]</scope>
    <source>
        <strain evidence="1 2">Ug99</strain>
    </source>
</reference>